<organism evidence="1 2">
    <name type="scientific">Pluteus cervinus</name>
    <dbReference type="NCBI Taxonomy" id="181527"/>
    <lineage>
        <taxon>Eukaryota</taxon>
        <taxon>Fungi</taxon>
        <taxon>Dikarya</taxon>
        <taxon>Basidiomycota</taxon>
        <taxon>Agaricomycotina</taxon>
        <taxon>Agaricomycetes</taxon>
        <taxon>Agaricomycetidae</taxon>
        <taxon>Agaricales</taxon>
        <taxon>Pluteineae</taxon>
        <taxon>Pluteaceae</taxon>
        <taxon>Pluteus</taxon>
    </lineage>
</organism>
<protein>
    <submittedName>
        <fullName evidence="1">Copper radical oxidase</fullName>
    </submittedName>
</protein>
<reference evidence="1 2" key="1">
    <citation type="journal article" date="2019" name="Nat. Ecol. Evol.">
        <title>Megaphylogeny resolves global patterns of mushroom evolution.</title>
        <authorList>
            <person name="Varga T."/>
            <person name="Krizsan K."/>
            <person name="Foldi C."/>
            <person name="Dima B."/>
            <person name="Sanchez-Garcia M."/>
            <person name="Sanchez-Ramirez S."/>
            <person name="Szollosi G.J."/>
            <person name="Szarkandi J.G."/>
            <person name="Papp V."/>
            <person name="Albert L."/>
            <person name="Andreopoulos W."/>
            <person name="Angelini C."/>
            <person name="Antonin V."/>
            <person name="Barry K.W."/>
            <person name="Bougher N.L."/>
            <person name="Buchanan P."/>
            <person name="Buyck B."/>
            <person name="Bense V."/>
            <person name="Catcheside P."/>
            <person name="Chovatia M."/>
            <person name="Cooper J."/>
            <person name="Damon W."/>
            <person name="Desjardin D."/>
            <person name="Finy P."/>
            <person name="Geml J."/>
            <person name="Haridas S."/>
            <person name="Hughes K."/>
            <person name="Justo A."/>
            <person name="Karasinski D."/>
            <person name="Kautmanova I."/>
            <person name="Kiss B."/>
            <person name="Kocsube S."/>
            <person name="Kotiranta H."/>
            <person name="LaButti K.M."/>
            <person name="Lechner B.E."/>
            <person name="Liimatainen K."/>
            <person name="Lipzen A."/>
            <person name="Lukacs Z."/>
            <person name="Mihaltcheva S."/>
            <person name="Morgado L.N."/>
            <person name="Niskanen T."/>
            <person name="Noordeloos M.E."/>
            <person name="Ohm R.A."/>
            <person name="Ortiz-Santana B."/>
            <person name="Ovrebo C."/>
            <person name="Racz N."/>
            <person name="Riley R."/>
            <person name="Savchenko A."/>
            <person name="Shiryaev A."/>
            <person name="Soop K."/>
            <person name="Spirin V."/>
            <person name="Szebenyi C."/>
            <person name="Tomsovsky M."/>
            <person name="Tulloss R.E."/>
            <person name="Uehling J."/>
            <person name="Grigoriev I.V."/>
            <person name="Vagvolgyi C."/>
            <person name="Papp T."/>
            <person name="Martin F.M."/>
            <person name="Miettinen O."/>
            <person name="Hibbett D.S."/>
            <person name="Nagy L.G."/>
        </authorList>
    </citation>
    <scope>NUCLEOTIDE SEQUENCE [LARGE SCALE GENOMIC DNA]</scope>
    <source>
        <strain evidence="1 2">NL-1719</strain>
    </source>
</reference>
<keyword evidence="2" id="KW-1185">Reference proteome</keyword>
<proteinExistence type="predicted"/>
<evidence type="ECO:0000313" key="2">
    <source>
        <dbReference type="Proteomes" id="UP000308600"/>
    </source>
</evidence>
<gene>
    <name evidence="1" type="ORF">BDN72DRAFT_808553</name>
</gene>
<dbReference type="EMBL" id="ML208260">
    <property type="protein sequence ID" value="TFK76240.1"/>
    <property type="molecule type" value="Genomic_DNA"/>
</dbReference>
<dbReference type="Proteomes" id="UP000308600">
    <property type="component" value="Unassembled WGS sequence"/>
</dbReference>
<evidence type="ECO:0000313" key="1">
    <source>
        <dbReference type="EMBL" id="TFK76240.1"/>
    </source>
</evidence>
<accession>A0ACD3BDJ2</accession>
<sequence length="752" mass="82514">MLLRPLSHLALWAIYASARESAWNGAYTANSNAVGPFRPYYVPQGTTSYDSTSPLIRYHKKWIKVRSNDFIGHSARATQQAGAYVTFTFYGTGIEWFGSMDPRHGFADVYIDGDLIERANAWRDTPRRMSQQLIFWKYDLHCGPHKIKVYNVGTHPGVTGLAIIDVDAFVVTRYGGCKLPQAYGHYFGSSSPSLKGRQANEPHWSLNQLGSTGVAAMQLVVISESHVLIIDKVEHNPLTIDGHPAWAALYNLKTHAVRPIHIRSNSFCAGGTFLGNGSLISVGGNPVVEDYTGAADFGDIDGMQSVRIFDPCDSPKAKNCRLYDDPKRIRLATPRWYNTVIRLDDGSALIIGGSKKGGWINNATVNNPTIEYFPPKDVRGSKGMPIRLPFLVDTLNSNLFPIAFLLPDGKVLIVANQDAVIYDRHDNTERRLPKIPNGVRVTYPMAGGGVLLPLSPETDYKAEILLCGGSTIDDERRGYDISSQEPATSQCSRLVLTEDGIRAGWQIEEMPQARTMPDLVLLPTGDIVIVNGAGSGISGYGNVKGQVGSSNADLPVTTPVLYRPQAPAGLRFTEANIPSSPIPRMYHSVATLTPSGDIMIAGSNPNLDRSEVKYGTEYRVEWLHPPYMMSKRPEITDKIKSIGYKQDLFIKVNLHEIVGEVRVVLMDLGFVTHAVHANSRMVYLEAVLQNDQVKVTGPPNSFIYPPGPGFLYIVVDSVPSFGKKVMVGDGGDPPVDPKVTEYMMHHTKASSG</sequence>
<name>A0ACD3BDJ2_9AGAR</name>